<comment type="caution">
    <text evidence="2">The sequence shown here is derived from an EMBL/GenBank/DDBJ whole genome shotgun (WGS) entry which is preliminary data.</text>
</comment>
<dbReference type="Proteomes" id="UP001169760">
    <property type="component" value="Unassembled WGS sequence"/>
</dbReference>
<evidence type="ECO:0000256" key="1">
    <source>
        <dbReference type="SAM" id="MobiDB-lite"/>
    </source>
</evidence>
<evidence type="ECO:0000313" key="2">
    <source>
        <dbReference type="EMBL" id="MDO6423176.1"/>
    </source>
</evidence>
<name>A0AAW7X9A6_9GAMM</name>
<accession>A0AAW7X9A6</accession>
<protein>
    <submittedName>
        <fullName evidence="2">DUF1631 domain-containing protein</fullName>
    </submittedName>
</protein>
<gene>
    <name evidence="2" type="ORF">Q4521_11885</name>
</gene>
<feature type="compositionally biased region" description="Polar residues" evidence="1">
    <location>
        <begin position="259"/>
        <end position="274"/>
    </location>
</feature>
<evidence type="ECO:0000313" key="3">
    <source>
        <dbReference type="Proteomes" id="UP001169760"/>
    </source>
</evidence>
<feature type="region of interest" description="Disordered" evidence="1">
    <location>
        <begin position="245"/>
        <end position="280"/>
    </location>
</feature>
<proteinExistence type="predicted"/>
<dbReference type="Pfam" id="PF07793">
    <property type="entry name" value="DUF1631"/>
    <property type="match status" value="1"/>
</dbReference>
<dbReference type="AlphaFoldDB" id="A0AAW7X9A6"/>
<organism evidence="2 3">
    <name type="scientific">Saccharophagus degradans</name>
    <dbReference type="NCBI Taxonomy" id="86304"/>
    <lineage>
        <taxon>Bacteria</taxon>
        <taxon>Pseudomonadati</taxon>
        <taxon>Pseudomonadota</taxon>
        <taxon>Gammaproteobacteria</taxon>
        <taxon>Cellvibrionales</taxon>
        <taxon>Cellvibrionaceae</taxon>
        <taxon>Saccharophagus</taxon>
    </lineage>
</organism>
<dbReference type="EMBL" id="JAUOPB010000008">
    <property type="protein sequence ID" value="MDO6423176.1"/>
    <property type="molecule type" value="Genomic_DNA"/>
</dbReference>
<dbReference type="RefSeq" id="WP_303492929.1">
    <property type="nucleotide sequence ID" value="NZ_JAUOPB010000008.1"/>
</dbReference>
<dbReference type="InterPro" id="IPR012434">
    <property type="entry name" value="DUF1631"/>
</dbReference>
<sequence>MSRLIRDKNNGTTTMSDDGETAHLLLPLSSSAVVSHLKACQSLAANHSKEAFHNYLKVLDDALSVEIKNAKTNQEAQELGEVQRQLRQNHADLERYFCGYLAEGFVKFKKRELNTNIGVADEADLENLALVGNEELEETIAISAITQRAESYFAEPLWALNQRFAVLNGGEHVTESNNPASPIQFCESLRKAIRLIPMDGQVKNLAYKLYDDQLITLMRQISEDLNLYLKQQGILPHLKFTAPQGAAPKSALADDQDSAAPSPQEQVQDAQGRSGQEAELSPEDYQNNLLYAIRGLQNQMLMAGAAGEQPQPGQAGLAPETILQALGALQARTGGTPAVQGENGMVIPVDISMFSQQLAQELEEEGEDGAFDQNSMQTIDLVGMLFEYMLNDENLPDNVKAMLSYLHTPFLKIAFVDPGFFEQAEHPARVLLNSLAEAGARWVGNDGTSQYGIYNKIKDTVDRIVKDFDNDVRIITELLMEFSSYTKNITRRQELMERRATEKAQGEEKLREVKLKVNEEVRSRTEGKELPSAVLLFLLQPWSDYLSFALLRYGDRSEKWQRAITLVDDLLWCIEHEHSDADKTRQKAMIPDITATVENGLETIGYDQAKGKKLLDALVQLIRHALQSKKAEPAPAPMRDKLEKIAAEKAGTKQESKADCTPEEAQMVESLKMIEFGTWFEFEGGKRLKVAWYNARTSHYMLVDQMGKRVDMMSGLNMARQMIIGKAKIISGSSKPFFERALENIYHKLNEQAESKKQEEPDDK</sequence>
<reference evidence="2" key="1">
    <citation type="submission" date="2023-07" db="EMBL/GenBank/DDBJ databases">
        <title>Genome content predicts the carbon catabolic preferences of heterotrophic bacteria.</title>
        <authorList>
            <person name="Gralka M."/>
        </authorList>
    </citation>
    <scope>NUCLEOTIDE SEQUENCE</scope>
    <source>
        <strain evidence="2">I3M17_2</strain>
    </source>
</reference>